<dbReference type="GO" id="GO:0043139">
    <property type="term" value="F:5'-3' DNA helicase activity"/>
    <property type="evidence" value="ECO:0007669"/>
    <property type="project" value="UniProtKB-EC"/>
</dbReference>
<organism evidence="14 15">
    <name type="scientific">Candidatus Onthenecus intestinigallinarum</name>
    <dbReference type="NCBI Taxonomy" id="2840875"/>
    <lineage>
        <taxon>Bacteria</taxon>
        <taxon>Bacillati</taxon>
        <taxon>Bacillota</taxon>
        <taxon>Clostridia</taxon>
        <taxon>Eubacteriales</taxon>
        <taxon>Candidatus Onthenecus</taxon>
    </lineage>
</organism>
<dbReference type="SUPFAM" id="SSF48024">
    <property type="entry name" value="N-terminal domain of DnaB helicase"/>
    <property type="match status" value="1"/>
</dbReference>
<evidence type="ECO:0000256" key="12">
    <source>
        <dbReference type="RuleBase" id="RU362085"/>
    </source>
</evidence>
<dbReference type="CDD" id="cd00984">
    <property type="entry name" value="DnaB_C"/>
    <property type="match status" value="1"/>
</dbReference>
<dbReference type="PANTHER" id="PTHR30153">
    <property type="entry name" value="REPLICATIVE DNA HELICASE DNAB"/>
    <property type="match status" value="1"/>
</dbReference>
<dbReference type="GO" id="GO:0042802">
    <property type="term" value="F:identical protein binding"/>
    <property type="evidence" value="ECO:0007669"/>
    <property type="project" value="UniProtKB-ARBA"/>
</dbReference>
<keyword evidence="9" id="KW-0413">Isomerase</keyword>
<comment type="catalytic activity">
    <reaction evidence="10 12">
        <text>ATP + H2O = ADP + phosphate + H(+)</text>
        <dbReference type="Rhea" id="RHEA:13065"/>
        <dbReference type="ChEBI" id="CHEBI:15377"/>
        <dbReference type="ChEBI" id="CHEBI:15378"/>
        <dbReference type="ChEBI" id="CHEBI:30616"/>
        <dbReference type="ChEBI" id="CHEBI:43474"/>
        <dbReference type="ChEBI" id="CHEBI:456216"/>
        <dbReference type="EC" id="5.6.2.3"/>
    </reaction>
</comment>
<accession>A0A9D0ZBV1</accession>
<dbReference type="Pfam" id="PF00772">
    <property type="entry name" value="DnaB"/>
    <property type="match status" value="1"/>
</dbReference>
<dbReference type="InterPro" id="IPR036185">
    <property type="entry name" value="DNA_heli_DnaB-like_N_sf"/>
</dbReference>
<keyword evidence="6 12" id="KW-0347">Helicase</keyword>
<dbReference type="NCBIfam" id="TIGR00665">
    <property type="entry name" value="DnaB"/>
    <property type="match status" value="1"/>
</dbReference>
<dbReference type="PANTHER" id="PTHR30153:SF2">
    <property type="entry name" value="REPLICATIVE DNA HELICASE"/>
    <property type="match status" value="1"/>
</dbReference>
<dbReference type="EMBL" id="DVFJ01000033">
    <property type="protein sequence ID" value="HIQ72331.1"/>
    <property type="molecule type" value="Genomic_DNA"/>
</dbReference>
<evidence type="ECO:0000313" key="14">
    <source>
        <dbReference type="EMBL" id="HIQ72331.1"/>
    </source>
</evidence>
<evidence type="ECO:0000256" key="11">
    <source>
        <dbReference type="NCBIfam" id="TIGR00665"/>
    </source>
</evidence>
<dbReference type="FunFam" id="1.10.860.10:FF:000001">
    <property type="entry name" value="Replicative DNA helicase"/>
    <property type="match status" value="1"/>
</dbReference>
<evidence type="ECO:0000256" key="3">
    <source>
        <dbReference type="ARBA" id="ARBA00022705"/>
    </source>
</evidence>
<dbReference type="SUPFAM" id="SSF52540">
    <property type="entry name" value="P-loop containing nucleoside triphosphate hydrolases"/>
    <property type="match status" value="1"/>
</dbReference>
<dbReference type="InterPro" id="IPR007694">
    <property type="entry name" value="DNA_helicase_DnaB-like_C"/>
</dbReference>
<dbReference type="Pfam" id="PF03796">
    <property type="entry name" value="DnaB_C"/>
    <property type="match status" value="1"/>
</dbReference>
<reference evidence="14" key="1">
    <citation type="submission" date="2020-10" db="EMBL/GenBank/DDBJ databases">
        <authorList>
            <person name="Gilroy R."/>
        </authorList>
    </citation>
    <scope>NUCLEOTIDE SEQUENCE</scope>
    <source>
        <strain evidence="14">ChiSxjej2B14-6234</strain>
    </source>
</reference>
<dbReference type="GO" id="GO:0003677">
    <property type="term" value="F:DNA binding"/>
    <property type="evidence" value="ECO:0007669"/>
    <property type="project" value="UniProtKB-UniRule"/>
</dbReference>
<feature type="domain" description="SF4 helicase" evidence="13">
    <location>
        <begin position="180"/>
        <end position="444"/>
    </location>
</feature>
<proteinExistence type="inferred from homology"/>
<dbReference type="GO" id="GO:0016787">
    <property type="term" value="F:hydrolase activity"/>
    <property type="evidence" value="ECO:0007669"/>
    <property type="project" value="UniProtKB-KW"/>
</dbReference>
<keyword evidence="3 12" id="KW-0235">DNA replication</keyword>
<dbReference type="GO" id="GO:0005829">
    <property type="term" value="C:cytosol"/>
    <property type="evidence" value="ECO:0007669"/>
    <property type="project" value="TreeGrafter"/>
</dbReference>
<evidence type="ECO:0000256" key="1">
    <source>
        <dbReference type="ARBA" id="ARBA00008428"/>
    </source>
</evidence>
<evidence type="ECO:0000256" key="8">
    <source>
        <dbReference type="ARBA" id="ARBA00023125"/>
    </source>
</evidence>
<keyword evidence="7 12" id="KW-0067">ATP-binding</keyword>
<evidence type="ECO:0000256" key="9">
    <source>
        <dbReference type="ARBA" id="ARBA00023235"/>
    </source>
</evidence>
<gene>
    <name evidence="14" type="primary">dnaB</name>
    <name evidence="14" type="ORF">IAB73_09015</name>
</gene>
<dbReference type="InterPro" id="IPR016136">
    <property type="entry name" value="DNA_helicase_N/primase_C"/>
</dbReference>
<dbReference type="GO" id="GO:1990077">
    <property type="term" value="C:primosome complex"/>
    <property type="evidence" value="ECO:0007669"/>
    <property type="project" value="UniProtKB-UniRule"/>
</dbReference>
<comment type="caution">
    <text evidence="14">The sequence shown here is derived from an EMBL/GenBank/DDBJ whole genome shotgun (WGS) entry which is preliminary data.</text>
</comment>
<dbReference type="GO" id="GO:0006269">
    <property type="term" value="P:DNA replication, synthesis of primer"/>
    <property type="evidence" value="ECO:0007669"/>
    <property type="project" value="UniProtKB-UniRule"/>
</dbReference>
<dbReference type="PROSITE" id="PS51199">
    <property type="entry name" value="SF4_HELICASE"/>
    <property type="match status" value="1"/>
</dbReference>
<keyword evidence="8 12" id="KW-0238">DNA-binding</keyword>
<evidence type="ECO:0000256" key="2">
    <source>
        <dbReference type="ARBA" id="ARBA00022515"/>
    </source>
</evidence>
<keyword evidence="4 12" id="KW-0547">Nucleotide-binding</keyword>
<dbReference type="Gene3D" id="1.10.860.10">
    <property type="entry name" value="DNAb Helicase, Chain A"/>
    <property type="match status" value="1"/>
</dbReference>
<dbReference type="InterPro" id="IPR027417">
    <property type="entry name" value="P-loop_NTPase"/>
</dbReference>
<dbReference type="NCBIfam" id="NF004384">
    <property type="entry name" value="PRK05748.1"/>
    <property type="match status" value="1"/>
</dbReference>
<dbReference type="FunFam" id="3.40.50.300:FF:000076">
    <property type="entry name" value="Replicative DNA helicase"/>
    <property type="match status" value="1"/>
</dbReference>
<name>A0A9D0ZBV1_9FIRM</name>
<evidence type="ECO:0000256" key="5">
    <source>
        <dbReference type="ARBA" id="ARBA00022801"/>
    </source>
</evidence>
<protein>
    <recommendedName>
        <fullName evidence="11 12">Replicative DNA helicase</fullName>
        <ecNumber evidence="11 12">5.6.2.3</ecNumber>
    </recommendedName>
</protein>
<dbReference type="AlphaFoldDB" id="A0A9D0ZBV1"/>
<dbReference type="GO" id="GO:0005524">
    <property type="term" value="F:ATP binding"/>
    <property type="evidence" value="ECO:0007669"/>
    <property type="project" value="UniProtKB-UniRule"/>
</dbReference>
<evidence type="ECO:0000256" key="4">
    <source>
        <dbReference type="ARBA" id="ARBA00022741"/>
    </source>
</evidence>
<reference evidence="14" key="2">
    <citation type="journal article" date="2021" name="PeerJ">
        <title>Extensive microbial diversity within the chicken gut microbiome revealed by metagenomics and culture.</title>
        <authorList>
            <person name="Gilroy R."/>
            <person name="Ravi A."/>
            <person name="Getino M."/>
            <person name="Pursley I."/>
            <person name="Horton D.L."/>
            <person name="Alikhan N.F."/>
            <person name="Baker D."/>
            <person name="Gharbi K."/>
            <person name="Hall N."/>
            <person name="Watson M."/>
            <person name="Adriaenssens E.M."/>
            <person name="Foster-Nyarko E."/>
            <person name="Jarju S."/>
            <person name="Secka A."/>
            <person name="Antonio M."/>
            <person name="Oren A."/>
            <person name="Chaudhuri R.R."/>
            <person name="La Ragione R."/>
            <person name="Hildebrand F."/>
            <person name="Pallen M.J."/>
        </authorList>
    </citation>
    <scope>NUCLEOTIDE SEQUENCE</scope>
    <source>
        <strain evidence="14">ChiSxjej2B14-6234</strain>
    </source>
</reference>
<evidence type="ECO:0000256" key="10">
    <source>
        <dbReference type="ARBA" id="ARBA00048954"/>
    </source>
</evidence>
<sequence length="444" mass="49018">MEEERAGRVPPNNLDAERSVLGAMMQDHEALSLAIEALRAEDFYHPANRELFDAMHRLQSAGQPVDIVTVDEELTRRGTLEGVGGIQYVVDISRYVPTTANARTYIQIVAEKATLRRLIHAGDEIVQASYAQQEPVADILGHAEKSIFDIVMRRTEGSTLVHIADILPDTYQRIETLSRLKGAIDGVPTGFVDLDNLLTGLHGGELVLVGARPSMGKTSFGMNVLSYASVMAGKTVAAFSLEMPRDQLAMRLLCADARVDMQSVRHGTLRDEDWLSLSRALGPIAAANLYIDDTSGITPSQLRSRCRRLKIERGLDLVMVDYIQLMASDGRAENRQNEVSEISRALKGIAKELNVPVLALAQLSRAGAQRSDKRPILSDLRDSGAIEQDADVVMFLHREEYYDPNTEDKNIAEVIVAKQRNGPLGTIKLAWLGQYTRFASLQQT</sequence>
<evidence type="ECO:0000256" key="7">
    <source>
        <dbReference type="ARBA" id="ARBA00022840"/>
    </source>
</evidence>
<dbReference type="InterPro" id="IPR007692">
    <property type="entry name" value="DNA_helicase_DnaB"/>
</dbReference>
<comment type="similarity">
    <text evidence="1 12">Belongs to the helicase family. DnaB subfamily.</text>
</comment>
<evidence type="ECO:0000313" key="15">
    <source>
        <dbReference type="Proteomes" id="UP000886887"/>
    </source>
</evidence>
<dbReference type="Proteomes" id="UP000886887">
    <property type="component" value="Unassembled WGS sequence"/>
</dbReference>
<evidence type="ECO:0000256" key="6">
    <source>
        <dbReference type="ARBA" id="ARBA00022806"/>
    </source>
</evidence>
<dbReference type="InterPro" id="IPR007693">
    <property type="entry name" value="DNA_helicase_DnaB-like_N"/>
</dbReference>
<dbReference type="Gene3D" id="3.40.50.300">
    <property type="entry name" value="P-loop containing nucleotide triphosphate hydrolases"/>
    <property type="match status" value="1"/>
</dbReference>
<keyword evidence="5 12" id="KW-0378">Hydrolase</keyword>
<evidence type="ECO:0000259" key="13">
    <source>
        <dbReference type="PROSITE" id="PS51199"/>
    </source>
</evidence>
<comment type="function">
    <text evidence="12">The main replicative DNA helicase, it participates in initiation and elongation during chromosome replication. Travels ahead of the DNA replisome, separating dsDNA into templates for DNA synthesis. A processive ATP-dependent 5'-3' DNA helicase it has DNA-dependent ATPase activity.</text>
</comment>
<keyword evidence="2 12" id="KW-0639">Primosome</keyword>
<dbReference type="EC" id="5.6.2.3" evidence="11 12"/>